<evidence type="ECO:0000256" key="3">
    <source>
        <dbReference type="ARBA" id="ARBA00022475"/>
    </source>
</evidence>
<evidence type="ECO:0000256" key="7">
    <source>
        <dbReference type="ARBA" id="ARBA00023136"/>
    </source>
</evidence>
<evidence type="ECO:0000313" key="10">
    <source>
        <dbReference type="EMBL" id="CAD7811986.1"/>
    </source>
</evidence>
<evidence type="ECO:0000256" key="5">
    <source>
        <dbReference type="ARBA" id="ARBA00022989"/>
    </source>
</evidence>
<organism evidence="10 11">
    <name type="scientific">Chryseobacterium aquaeductus</name>
    <dbReference type="NCBI Taxonomy" id="2675056"/>
    <lineage>
        <taxon>Bacteria</taxon>
        <taxon>Pseudomonadati</taxon>
        <taxon>Bacteroidota</taxon>
        <taxon>Flavobacteriia</taxon>
        <taxon>Flavobacteriales</taxon>
        <taxon>Weeksellaceae</taxon>
        <taxon>Chryseobacterium group</taxon>
        <taxon>Chryseobacterium</taxon>
    </lineage>
</organism>
<dbReference type="EMBL" id="CAJIMS010000001">
    <property type="protein sequence ID" value="CAD7811986.1"/>
    <property type="molecule type" value="Genomic_DNA"/>
</dbReference>
<keyword evidence="6" id="KW-0406">Ion transport</keyword>
<comment type="similarity">
    <text evidence="8">Belongs to the anion channel-forming bestrophin (TC 1.A.46) family.</text>
</comment>
<evidence type="ECO:0000256" key="6">
    <source>
        <dbReference type="ARBA" id="ARBA00023065"/>
    </source>
</evidence>
<dbReference type="Proteomes" id="UP000662618">
    <property type="component" value="Unassembled WGS sequence"/>
</dbReference>
<dbReference type="PANTHER" id="PTHR33281">
    <property type="entry name" value="UPF0187 PROTEIN YNEE"/>
    <property type="match status" value="1"/>
</dbReference>
<keyword evidence="5 9" id="KW-1133">Transmembrane helix</keyword>
<dbReference type="RefSeq" id="WP_162088712.1">
    <property type="nucleotide sequence ID" value="NZ_CAJIMS010000001.1"/>
</dbReference>
<proteinExistence type="inferred from homology"/>
<evidence type="ECO:0000256" key="2">
    <source>
        <dbReference type="ARBA" id="ARBA00022448"/>
    </source>
</evidence>
<dbReference type="PANTHER" id="PTHR33281:SF19">
    <property type="entry name" value="VOLTAGE-DEPENDENT ANION CHANNEL-FORMING PROTEIN YNEE"/>
    <property type="match status" value="1"/>
</dbReference>
<evidence type="ECO:0000256" key="4">
    <source>
        <dbReference type="ARBA" id="ARBA00022692"/>
    </source>
</evidence>
<accession>A0A9N8MPM0</accession>
<protein>
    <submittedName>
        <fullName evidence="10">Uncharacterized protein</fullName>
    </submittedName>
</protein>
<evidence type="ECO:0000256" key="8">
    <source>
        <dbReference type="ARBA" id="ARBA00034708"/>
    </source>
</evidence>
<feature type="transmembrane region" description="Helical" evidence="9">
    <location>
        <begin position="20"/>
        <end position="37"/>
    </location>
</feature>
<evidence type="ECO:0000256" key="1">
    <source>
        <dbReference type="ARBA" id="ARBA00004651"/>
    </source>
</evidence>
<keyword evidence="2" id="KW-0813">Transport</keyword>
<reference evidence="10" key="1">
    <citation type="submission" date="2020-12" db="EMBL/GenBank/DDBJ databases">
        <authorList>
            <person name="Rodrigo-Torres L."/>
            <person name="Arahal R. D."/>
            <person name="Lucena T."/>
        </authorList>
    </citation>
    <scope>NUCLEOTIDE SEQUENCE</scope>
    <source>
        <strain evidence="10">CECT 9390</strain>
    </source>
</reference>
<dbReference type="GO" id="GO:0005254">
    <property type="term" value="F:chloride channel activity"/>
    <property type="evidence" value="ECO:0007669"/>
    <property type="project" value="InterPro"/>
</dbReference>
<dbReference type="InterPro" id="IPR044669">
    <property type="entry name" value="YneE/VCCN1/2-like"/>
</dbReference>
<comment type="caution">
    <text evidence="10">The sequence shown here is derived from an EMBL/GenBank/DDBJ whole genome shotgun (WGS) entry which is preliminary data.</text>
</comment>
<keyword evidence="3" id="KW-1003">Cell membrane</keyword>
<keyword evidence="4 9" id="KW-0812">Transmembrane</keyword>
<feature type="transmembrane region" description="Helical" evidence="9">
    <location>
        <begin position="43"/>
        <end position="62"/>
    </location>
</feature>
<dbReference type="GO" id="GO:0005886">
    <property type="term" value="C:plasma membrane"/>
    <property type="evidence" value="ECO:0007669"/>
    <property type="project" value="UniProtKB-SubCell"/>
</dbReference>
<evidence type="ECO:0000313" key="11">
    <source>
        <dbReference type="Proteomes" id="UP000662618"/>
    </source>
</evidence>
<name>A0A9N8MPM0_9FLAO</name>
<comment type="subcellular location">
    <subcellularLocation>
        <location evidence="1">Cell membrane</location>
        <topology evidence="1">Multi-pass membrane protein</topology>
    </subcellularLocation>
</comment>
<keyword evidence="7 9" id="KW-0472">Membrane</keyword>
<keyword evidence="11" id="KW-1185">Reference proteome</keyword>
<sequence>MYVGKEFKFSLLWHFARKNLFRTLLVSLAVCILYEIVGWKWIGISFIPIATIGTAVAFYVGFKNNQAYDRLWEARKIWGGITNTSRSFTAMLIAVVPDKDIQREFLYRHISWVNILRLQLRKIIPWATSKEDLHQTFLSEKMNWNNLKPV</sequence>
<dbReference type="Pfam" id="PF25539">
    <property type="entry name" value="Bestrophin_2"/>
    <property type="match status" value="1"/>
</dbReference>
<evidence type="ECO:0000256" key="9">
    <source>
        <dbReference type="SAM" id="Phobius"/>
    </source>
</evidence>
<dbReference type="AlphaFoldDB" id="A0A9N8MPM0"/>
<gene>
    <name evidence="10" type="ORF">CHRY9390_02446</name>
</gene>